<dbReference type="PANTHER" id="PTHR43194">
    <property type="entry name" value="HYDROLASE ALPHA/BETA FOLD FAMILY"/>
    <property type="match status" value="1"/>
</dbReference>
<dbReference type="SUPFAM" id="SSF53474">
    <property type="entry name" value="alpha/beta-Hydrolases"/>
    <property type="match status" value="1"/>
</dbReference>
<organism evidence="2 3">
    <name type="scientific">Microbispora siamensis</name>
    <dbReference type="NCBI Taxonomy" id="564413"/>
    <lineage>
        <taxon>Bacteria</taxon>
        <taxon>Bacillati</taxon>
        <taxon>Actinomycetota</taxon>
        <taxon>Actinomycetes</taxon>
        <taxon>Streptosporangiales</taxon>
        <taxon>Streptosporangiaceae</taxon>
        <taxon>Microbispora</taxon>
    </lineage>
</organism>
<sequence>MLTLTPEEHMNKGRNAALAGLALGLAIGTARRIQVRRAKAARTPNGASGRRTTVTTDDRVRLAVEIDDHPDPRCAVVFAHGWLMNRHCWQLQREALAGLGTLVFYDQRGHGDSSAGALEACTIDRLGDDLAAVIRAAVPEGLPVVLVGHSMGGMTVMALADRHPTLVESRVAGVALLSTSSGGLDASTFGLPGPLGRLAPRVTPVLFESMLARAAVIDARPRVKGLTNLPVTRYVAFGRGASRRHVRLVNAMAAATPTEVMVGFFRDFRVHDKFAALKALQRTRTLVMVGERDRLTPLAHSRRIAEALPDARFVRIPGAGHMIGFERPELVHRELTGLIERALSGPAQGRSTA</sequence>
<gene>
    <name evidence="2" type="ORF">Msi02_48760</name>
</gene>
<dbReference type="Pfam" id="PF00561">
    <property type="entry name" value="Abhydrolase_1"/>
    <property type="match status" value="1"/>
</dbReference>
<keyword evidence="3" id="KW-1185">Reference proteome</keyword>
<dbReference type="PANTHER" id="PTHR43194:SF2">
    <property type="entry name" value="PEROXISOMAL MEMBRANE PROTEIN LPX1"/>
    <property type="match status" value="1"/>
</dbReference>
<dbReference type="Gene3D" id="3.40.50.1820">
    <property type="entry name" value="alpha/beta hydrolase"/>
    <property type="match status" value="1"/>
</dbReference>
<dbReference type="EMBL" id="BOOF01000029">
    <property type="protein sequence ID" value="GIH64059.1"/>
    <property type="molecule type" value="Genomic_DNA"/>
</dbReference>
<evidence type="ECO:0000259" key="1">
    <source>
        <dbReference type="Pfam" id="PF00561"/>
    </source>
</evidence>
<protein>
    <submittedName>
        <fullName evidence="2">Lipase</fullName>
    </submittedName>
</protein>
<accession>A0ABQ4GRK0</accession>
<dbReference type="InterPro" id="IPR029058">
    <property type="entry name" value="AB_hydrolase_fold"/>
</dbReference>
<comment type="caution">
    <text evidence="2">The sequence shown here is derived from an EMBL/GenBank/DDBJ whole genome shotgun (WGS) entry which is preliminary data.</text>
</comment>
<feature type="domain" description="AB hydrolase-1" evidence="1">
    <location>
        <begin position="75"/>
        <end position="328"/>
    </location>
</feature>
<proteinExistence type="predicted"/>
<evidence type="ECO:0000313" key="3">
    <source>
        <dbReference type="Proteomes" id="UP000660454"/>
    </source>
</evidence>
<dbReference type="InterPro" id="IPR000073">
    <property type="entry name" value="AB_hydrolase_1"/>
</dbReference>
<dbReference type="InterPro" id="IPR050228">
    <property type="entry name" value="Carboxylesterase_BioH"/>
</dbReference>
<evidence type="ECO:0000313" key="2">
    <source>
        <dbReference type="EMBL" id="GIH64059.1"/>
    </source>
</evidence>
<reference evidence="2 3" key="1">
    <citation type="submission" date="2021-01" db="EMBL/GenBank/DDBJ databases">
        <title>Whole genome shotgun sequence of Microbispora siamensis NBRC 104113.</title>
        <authorList>
            <person name="Komaki H."/>
            <person name="Tamura T."/>
        </authorList>
    </citation>
    <scope>NUCLEOTIDE SEQUENCE [LARGE SCALE GENOMIC DNA]</scope>
    <source>
        <strain evidence="2 3">NBRC 104113</strain>
    </source>
</reference>
<dbReference type="Proteomes" id="UP000660454">
    <property type="component" value="Unassembled WGS sequence"/>
</dbReference>
<name>A0ABQ4GRK0_9ACTN</name>